<dbReference type="AlphaFoldDB" id="A0A376CNM5"/>
<feature type="transmembrane region" description="Helical" evidence="1">
    <location>
        <begin position="82"/>
        <end position="99"/>
    </location>
</feature>
<feature type="transmembrane region" description="Helical" evidence="1">
    <location>
        <begin position="45"/>
        <end position="61"/>
    </location>
</feature>
<dbReference type="Proteomes" id="UP000254467">
    <property type="component" value="Unassembled WGS sequence"/>
</dbReference>
<feature type="transmembrane region" description="Helical" evidence="1">
    <location>
        <begin position="18"/>
        <end position="39"/>
    </location>
</feature>
<name>A0A376CNM5_9CORY</name>
<dbReference type="EMBL" id="UFXQ01000001">
    <property type="protein sequence ID" value="STC69709.1"/>
    <property type="molecule type" value="Genomic_DNA"/>
</dbReference>
<reference evidence="2 3" key="1">
    <citation type="submission" date="2018-06" db="EMBL/GenBank/DDBJ databases">
        <authorList>
            <consortium name="Pathogen Informatics"/>
            <person name="Doyle S."/>
        </authorList>
    </citation>
    <scope>NUCLEOTIDE SEQUENCE [LARGE SCALE GENOMIC DNA]</scope>
    <source>
        <strain evidence="2 3">NCTC11862</strain>
    </source>
</reference>
<dbReference type="RefSeq" id="WP_018582550.1">
    <property type="nucleotide sequence ID" value="NZ_LDYD01000007.1"/>
</dbReference>
<evidence type="ECO:0000313" key="2">
    <source>
        <dbReference type="EMBL" id="STC69709.1"/>
    </source>
</evidence>
<keyword evidence="3" id="KW-1185">Reference proteome</keyword>
<keyword evidence="1" id="KW-0812">Transmembrane</keyword>
<proteinExistence type="predicted"/>
<sequence>MTAYGDMRAHQTPIPTPFLVRAVASLLTGASVALMLSGLGLGAKVLLALACVAGAVVLVFAHPYRREMRAYARAKQVDTFPTLGQIVPLMLWWLALMLAPLAAPWPAFGVVATGIVVAGLAWLVFPHVDGTRKLAFA</sequence>
<feature type="transmembrane region" description="Helical" evidence="1">
    <location>
        <begin position="105"/>
        <end position="125"/>
    </location>
</feature>
<keyword evidence="1" id="KW-0472">Membrane</keyword>
<gene>
    <name evidence="2" type="ORF">NCTC11862_01508</name>
</gene>
<evidence type="ECO:0000256" key="1">
    <source>
        <dbReference type="SAM" id="Phobius"/>
    </source>
</evidence>
<organism evidence="2 3">
    <name type="scientific">Corynebacterium pilosum</name>
    <dbReference type="NCBI Taxonomy" id="35756"/>
    <lineage>
        <taxon>Bacteria</taxon>
        <taxon>Bacillati</taxon>
        <taxon>Actinomycetota</taxon>
        <taxon>Actinomycetes</taxon>
        <taxon>Mycobacteriales</taxon>
        <taxon>Corynebacteriaceae</taxon>
        <taxon>Corynebacterium</taxon>
    </lineage>
</organism>
<keyword evidence="1" id="KW-1133">Transmembrane helix</keyword>
<accession>A0A376CNM5</accession>
<dbReference type="OrthoDB" id="4427098at2"/>
<protein>
    <submittedName>
        <fullName evidence="2">Membrane protein</fullName>
    </submittedName>
</protein>
<evidence type="ECO:0000313" key="3">
    <source>
        <dbReference type="Proteomes" id="UP000254467"/>
    </source>
</evidence>